<evidence type="ECO:0000256" key="2">
    <source>
        <dbReference type="ARBA" id="ARBA00022670"/>
    </source>
</evidence>
<evidence type="ECO:0000256" key="10">
    <source>
        <dbReference type="SAM" id="Phobius"/>
    </source>
</evidence>
<evidence type="ECO:0000256" key="7">
    <source>
        <dbReference type="ARBA" id="ARBA00044456"/>
    </source>
</evidence>
<dbReference type="PANTHER" id="PTHR10120">
    <property type="entry name" value="CAAX PRENYL PROTEASE 1"/>
    <property type="match status" value="1"/>
</dbReference>
<organism evidence="13 15">
    <name type="scientific">Didymodactylos carnosus</name>
    <dbReference type="NCBI Taxonomy" id="1234261"/>
    <lineage>
        <taxon>Eukaryota</taxon>
        <taxon>Metazoa</taxon>
        <taxon>Spiralia</taxon>
        <taxon>Gnathifera</taxon>
        <taxon>Rotifera</taxon>
        <taxon>Eurotatoria</taxon>
        <taxon>Bdelloidea</taxon>
        <taxon>Philodinida</taxon>
        <taxon>Philodinidae</taxon>
        <taxon>Didymodactylos</taxon>
    </lineage>
</organism>
<evidence type="ECO:0000313" key="14">
    <source>
        <dbReference type="EMBL" id="CAF3938595.1"/>
    </source>
</evidence>
<dbReference type="Pfam" id="PF16491">
    <property type="entry name" value="Peptidase_M48_N"/>
    <property type="match status" value="1"/>
</dbReference>
<comment type="catalytic activity">
    <reaction evidence="7">
        <text>Hydrolyzes the peptide bond -P2-(S-farnesyl or geranylgeranyl)C-P1'-P2'-P3'-COOH where P1' and P2' are amino acids with aliphatic side chains and P3' is any C-terminal residue.</text>
        <dbReference type="EC" id="3.4.24.84"/>
    </reaction>
</comment>
<evidence type="ECO:0000256" key="9">
    <source>
        <dbReference type="PIRSR" id="PIRSR627057-2"/>
    </source>
</evidence>
<feature type="transmembrane region" description="Helical" evidence="10">
    <location>
        <begin position="29"/>
        <end position="49"/>
    </location>
</feature>
<feature type="non-terminal residue" evidence="13">
    <location>
        <position position="1"/>
    </location>
</feature>
<keyword evidence="10" id="KW-0812">Transmembrane</keyword>
<feature type="domain" description="CAAX prenyl protease 1 N-terminal" evidence="12">
    <location>
        <begin position="51"/>
        <end position="233"/>
    </location>
</feature>
<keyword evidence="6" id="KW-0482">Metalloprotease</keyword>
<feature type="transmembrane region" description="Helical" evidence="10">
    <location>
        <begin position="177"/>
        <end position="198"/>
    </location>
</feature>
<dbReference type="OrthoDB" id="360839at2759"/>
<keyword evidence="15" id="KW-1185">Reference proteome</keyword>
<comment type="cofactor">
    <cofactor evidence="9">
        <name>Zn(2+)</name>
        <dbReference type="ChEBI" id="CHEBI:29105"/>
    </cofactor>
    <text evidence="9">Binds 1 zinc ion per subunit.</text>
</comment>
<gene>
    <name evidence="13" type="ORF">GPM918_LOCUS22373</name>
    <name evidence="14" type="ORF">SRO942_LOCUS22371</name>
</gene>
<dbReference type="InterPro" id="IPR032456">
    <property type="entry name" value="Peptidase_M48_N"/>
</dbReference>
<feature type="transmembrane region" description="Helical" evidence="10">
    <location>
        <begin position="428"/>
        <end position="452"/>
    </location>
</feature>
<evidence type="ECO:0000256" key="1">
    <source>
        <dbReference type="ARBA" id="ARBA00012336"/>
    </source>
</evidence>
<dbReference type="GO" id="GO:0046872">
    <property type="term" value="F:metal ion binding"/>
    <property type="evidence" value="ECO:0007669"/>
    <property type="project" value="UniProtKB-KW"/>
</dbReference>
<name>A0A814UFR5_9BILA</name>
<feature type="transmembrane region" description="Helical" evidence="10">
    <location>
        <begin position="132"/>
        <end position="156"/>
    </location>
</feature>
<feature type="binding site" evidence="9">
    <location>
        <position position="381"/>
    </location>
    <ligand>
        <name>Zn(2+)</name>
        <dbReference type="ChEBI" id="CHEBI:29105"/>
        <note>catalytic</note>
    </ligand>
</feature>
<feature type="transmembrane region" description="Helical" evidence="10">
    <location>
        <begin position="93"/>
        <end position="112"/>
    </location>
</feature>
<dbReference type="GO" id="GO:0071586">
    <property type="term" value="P:CAAX-box protein processing"/>
    <property type="evidence" value="ECO:0007669"/>
    <property type="project" value="InterPro"/>
</dbReference>
<comment type="caution">
    <text evidence="13">The sequence shown here is derived from an EMBL/GenBank/DDBJ whole genome shotgun (WGS) entry which is preliminary data.</text>
</comment>
<evidence type="ECO:0000256" key="5">
    <source>
        <dbReference type="ARBA" id="ARBA00022833"/>
    </source>
</evidence>
<feature type="active site" description="Proton donor" evidence="8">
    <location>
        <position position="461"/>
    </location>
</feature>
<keyword evidence="2" id="KW-0645">Protease</keyword>
<dbReference type="Gene3D" id="3.30.2010.10">
    <property type="entry name" value="Metalloproteases ('zincins'), catalytic domain"/>
    <property type="match status" value="1"/>
</dbReference>
<dbReference type="AlphaFoldDB" id="A0A814UFR5"/>
<dbReference type="Pfam" id="PF01435">
    <property type="entry name" value="Peptidase_M48"/>
    <property type="match status" value="1"/>
</dbReference>
<evidence type="ECO:0000256" key="4">
    <source>
        <dbReference type="ARBA" id="ARBA00022801"/>
    </source>
</evidence>
<protein>
    <recommendedName>
        <fullName evidence="1">Ste24 endopeptidase</fullName>
        <ecNumber evidence="1">3.4.24.84</ecNumber>
    </recommendedName>
</protein>
<accession>A0A814UFR5</accession>
<keyword evidence="10" id="KW-1133">Transmembrane helix</keyword>
<keyword evidence="3 9" id="KW-0479">Metal-binding</keyword>
<reference evidence="13" key="1">
    <citation type="submission" date="2021-02" db="EMBL/GenBank/DDBJ databases">
        <authorList>
            <person name="Nowell W R."/>
        </authorList>
    </citation>
    <scope>NUCLEOTIDE SEQUENCE</scope>
</reference>
<keyword evidence="4" id="KW-0378">Hydrolase</keyword>
<proteinExistence type="predicted"/>
<dbReference type="Proteomes" id="UP000681722">
    <property type="component" value="Unassembled WGS sequence"/>
</dbReference>
<dbReference type="Proteomes" id="UP000663829">
    <property type="component" value="Unassembled WGS sequence"/>
</dbReference>
<keyword evidence="5 9" id="KW-0862">Zinc</keyword>
<dbReference type="InterPro" id="IPR001915">
    <property type="entry name" value="Peptidase_M48"/>
</dbReference>
<evidence type="ECO:0000313" key="15">
    <source>
        <dbReference type="Proteomes" id="UP000663829"/>
    </source>
</evidence>
<evidence type="ECO:0000259" key="11">
    <source>
        <dbReference type="Pfam" id="PF01435"/>
    </source>
</evidence>
<dbReference type="InterPro" id="IPR027057">
    <property type="entry name" value="CAXX_Prtase_1"/>
</dbReference>
<feature type="domain" description="Peptidase M48" evidence="11">
    <location>
        <begin position="239"/>
        <end position="514"/>
    </location>
</feature>
<feature type="binding site" evidence="9">
    <location>
        <position position="377"/>
    </location>
    <ligand>
        <name>Zn(2+)</name>
        <dbReference type="ChEBI" id="CHEBI:29105"/>
        <note>catalytic</note>
    </ligand>
</feature>
<feature type="transmembrane region" description="Helical" evidence="10">
    <location>
        <begin position="388"/>
        <end position="408"/>
    </location>
</feature>
<dbReference type="CDD" id="cd07343">
    <property type="entry name" value="M48A_Zmpste24p_like"/>
    <property type="match status" value="1"/>
</dbReference>
<keyword evidence="10" id="KW-0472">Membrane</keyword>
<feature type="active site" evidence="8">
    <location>
        <position position="378"/>
    </location>
</feature>
<evidence type="ECO:0000313" key="13">
    <source>
        <dbReference type="EMBL" id="CAF1174704.1"/>
    </source>
</evidence>
<evidence type="ECO:0000259" key="12">
    <source>
        <dbReference type="Pfam" id="PF16491"/>
    </source>
</evidence>
<sequence>KINNKKMVLLVSSLDKYFSFLDKIEPNRLLIALISFGWAVSLWEHYLSYRQYMNYKQPRNVPLELEDLMTEEELQKARSYAIDKIQYNEIHSFVSEIETTLLLVFGILPWLWNNCDNILVKYDYINCEILQSVLFLCIMIIYSSITNIPWCYYYNFVLEERHGFNKQTILFYIRDTIKKLIVSLVLSITIAALLINIIKIGGDYFFIYAWLFLTIIALTIAVLYPNYIAPLFDHYDTLQHGTLRESIENLAAKINFPLTKIYVVKGSIKSAHSNAYFYGFFKAKRIVISDTLIKGYVMKGDNDKKKDNLNFDTASKSNVSRDNLILKELSESIIQRKVGIILADKTSEEITPLKSTTNPIAQEKGCEIDEVLAVLAHEFGHWKLNHNVFNLSISFLNLLFVFVVFAALFKRSVLYRSFGFEESCPILIGLLIIFQYVLSPYFESFSFFMTVLSRRFEFQADRFASKFHQATPLCRALKRLEKDNLSYPYSDSLYAMYHYSHPVLLERLKALKKTQ</sequence>
<dbReference type="EMBL" id="CAJNOQ010007642">
    <property type="protein sequence ID" value="CAF1174704.1"/>
    <property type="molecule type" value="Genomic_DNA"/>
</dbReference>
<evidence type="ECO:0000256" key="6">
    <source>
        <dbReference type="ARBA" id="ARBA00023049"/>
    </source>
</evidence>
<feature type="transmembrane region" description="Helical" evidence="10">
    <location>
        <begin position="204"/>
        <end position="224"/>
    </location>
</feature>
<dbReference type="EC" id="3.4.24.84" evidence="1"/>
<feature type="binding site" evidence="9">
    <location>
        <position position="457"/>
    </location>
    <ligand>
        <name>Zn(2+)</name>
        <dbReference type="ChEBI" id="CHEBI:29105"/>
        <note>catalytic</note>
    </ligand>
</feature>
<dbReference type="GO" id="GO:0004222">
    <property type="term" value="F:metalloendopeptidase activity"/>
    <property type="evidence" value="ECO:0007669"/>
    <property type="project" value="InterPro"/>
</dbReference>
<evidence type="ECO:0000256" key="3">
    <source>
        <dbReference type="ARBA" id="ARBA00022723"/>
    </source>
</evidence>
<dbReference type="EMBL" id="CAJOBC010007642">
    <property type="protein sequence ID" value="CAF3938595.1"/>
    <property type="molecule type" value="Genomic_DNA"/>
</dbReference>
<evidence type="ECO:0000256" key="8">
    <source>
        <dbReference type="PIRSR" id="PIRSR627057-1"/>
    </source>
</evidence>